<evidence type="ECO:0000313" key="3">
    <source>
        <dbReference type="Proteomes" id="UP000075886"/>
    </source>
</evidence>
<feature type="compositionally biased region" description="Polar residues" evidence="1">
    <location>
        <begin position="18"/>
        <end position="37"/>
    </location>
</feature>
<feature type="region of interest" description="Disordered" evidence="1">
    <location>
        <begin position="91"/>
        <end position="116"/>
    </location>
</feature>
<sequence length="154" mass="16013">MTAAVAAAAAYSEATTTGGTNCVLDTTSTPSSGTQDNFPDKLPGGGVWYMPSGCQSVPSNNEPPPLGSSSSSKVITHSCTNISPSIVDQSGRYYHSQGGPHELTHHPSGQHHQFGSINRGLLDHHRSPLSYDGGSVELGFGGLTIEEPSSFEDL</sequence>
<dbReference type="EMBL" id="AXCN02001521">
    <property type="status" value="NOT_ANNOTATED_CDS"/>
    <property type="molecule type" value="Genomic_DNA"/>
</dbReference>
<feature type="region of interest" description="Disordered" evidence="1">
    <location>
        <begin position="52"/>
        <end position="74"/>
    </location>
</feature>
<accession>A0A182QF88</accession>
<evidence type="ECO:0000313" key="2">
    <source>
        <dbReference type="EnsemblMetazoa" id="AFAF008990-PA"/>
    </source>
</evidence>
<protein>
    <submittedName>
        <fullName evidence="2">Uncharacterized protein</fullName>
    </submittedName>
</protein>
<reference evidence="3" key="1">
    <citation type="submission" date="2014-01" db="EMBL/GenBank/DDBJ databases">
        <title>The Genome Sequence of Anopheles farauti FAR1 (V2).</title>
        <authorList>
            <consortium name="The Broad Institute Genomics Platform"/>
            <person name="Neafsey D.E."/>
            <person name="Besansky N."/>
            <person name="Howell P."/>
            <person name="Walton C."/>
            <person name="Young S.K."/>
            <person name="Zeng Q."/>
            <person name="Gargeya S."/>
            <person name="Fitzgerald M."/>
            <person name="Haas B."/>
            <person name="Abouelleil A."/>
            <person name="Allen A.W."/>
            <person name="Alvarado L."/>
            <person name="Arachchi H.M."/>
            <person name="Berlin A.M."/>
            <person name="Chapman S.B."/>
            <person name="Gainer-Dewar J."/>
            <person name="Goldberg J."/>
            <person name="Griggs A."/>
            <person name="Gujja S."/>
            <person name="Hansen M."/>
            <person name="Howarth C."/>
            <person name="Imamovic A."/>
            <person name="Ireland A."/>
            <person name="Larimer J."/>
            <person name="McCowan C."/>
            <person name="Murphy C."/>
            <person name="Pearson M."/>
            <person name="Poon T.W."/>
            <person name="Priest M."/>
            <person name="Roberts A."/>
            <person name="Saif S."/>
            <person name="Shea T."/>
            <person name="Sisk P."/>
            <person name="Sykes S."/>
            <person name="Wortman J."/>
            <person name="Nusbaum C."/>
            <person name="Birren B."/>
        </authorList>
    </citation>
    <scope>NUCLEOTIDE SEQUENCE [LARGE SCALE GENOMIC DNA]</scope>
    <source>
        <strain evidence="3">FAR1</strain>
    </source>
</reference>
<dbReference type="VEuPathDB" id="VectorBase:AFAF008990"/>
<dbReference type="AlphaFoldDB" id="A0A182QF88"/>
<evidence type="ECO:0000256" key="1">
    <source>
        <dbReference type="SAM" id="MobiDB-lite"/>
    </source>
</evidence>
<name>A0A182QF88_9DIPT</name>
<feature type="region of interest" description="Disordered" evidence="1">
    <location>
        <begin position="17"/>
        <end position="37"/>
    </location>
</feature>
<keyword evidence="3" id="KW-1185">Reference proteome</keyword>
<organism evidence="2 3">
    <name type="scientific">Anopheles farauti</name>
    <dbReference type="NCBI Taxonomy" id="69004"/>
    <lineage>
        <taxon>Eukaryota</taxon>
        <taxon>Metazoa</taxon>
        <taxon>Ecdysozoa</taxon>
        <taxon>Arthropoda</taxon>
        <taxon>Hexapoda</taxon>
        <taxon>Insecta</taxon>
        <taxon>Pterygota</taxon>
        <taxon>Neoptera</taxon>
        <taxon>Endopterygota</taxon>
        <taxon>Diptera</taxon>
        <taxon>Nematocera</taxon>
        <taxon>Culicoidea</taxon>
        <taxon>Culicidae</taxon>
        <taxon>Anophelinae</taxon>
        <taxon>Anopheles</taxon>
    </lineage>
</organism>
<dbReference type="Proteomes" id="UP000075886">
    <property type="component" value="Unassembled WGS sequence"/>
</dbReference>
<proteinExistence type="predicted"/>
<reference evidence="2" key="2">
    <citation type="submission" date="2020-05" db="UniProtKB">
        <authorList>
            <consortium name="EnsemblMetazoa"/>
        </authorList>
    </citation>
    <scope>IDENTIFICATION</scope>
    <source>
        <strain evidence="2">FAR1</strain>
    </source>
</reference>
<dbReference type="EnsemblMetazoa" id="AFAF008990-RA">
    <property type="protein sequence ID" value="AFAF008990-PA"/>
    <property type="gene ID" value="AFAF008990"/>
</dbReference>